<protein>
    <recommendedName>
        <fullName evidence="2">RBR-type E3 ubiquitin transferase</fullName>
        <ecNumber evidence="2">2.3.2.31</ecNumber>
    </recommendedName>
</protein>
<evidence type="ECO:0000256" key="1">
    <source>
        <dbReference type="ARBA" id="ARBA00001798"/>
    </source>
</evidence>
<dbReference type="GO" id="GO:0008270">
    <property type="term" value="F:zinc ion binding"/>
    <property type="evidence" value="ECO:0007669"/>
    <property type="project" value="UniProtKB-KW"/>
</dbReference>
<keyword evidence="7" id="KW-0833">Ubl conjugation pathway</keyword>
<evidence type="ECO:0000256" key="9">
    <source>
        <dbReference type="SAM" id="MobiDB-lite"/>
    </source>
</evidence>
<evidence type="ECO:0000313" key="12">
    <source>
        <dbReference type="Proteomes" id="UP001218218"/>
    </source>
</evidence>
<keyword evidence="8" id="KW-0862">Zinc</keyword>
<dbReference type="GO" id="GO:0061630">
    <property type="term" value="F:ubiquitin protein ligase activity"/>
    <property type="evidence" value="ECO:0007669"/>
    <property type="project" value="UniProtKB-EC"/>
</dbReference>
<dbReference type="InterPro" id="IPR031127">
    <property type="entry name" value="E3_UB_ligase_RBR"/>
</dbReference>
<dbReference type="Gene3D" id="1.20.120.1750">
    <property type="match status" value="1"/>
</dbReference>
<keyword evidence="5" id="KW-0677">Repeat</keyword>
<evidence type="ECO:0000313" key="11">
    <source>
        <dbReference type="EMBL" id="KAJ7336253.1"/>
    </source>
</evidence>
<evidence type="ECO:0000256" key="4">
    <source>
        <dbReference type="ARBA" id="ARBA00022723"/>
    </source>
</evidence>
<evidence type="ECO:0000256" key="2">
    <source>
        <dbReference type="ARBA" id="ARBA00012251"/>
    </source>
</evidence>
<dbReference type="CDD" id="cd22584">
    <property type="entry name" value="Rcat_RBR_unk"/>
    <property type="match status" value="1"/>
</dbReference>
<accession>A0AAD6ZSX0</accession>
<feature type="domain" description="RING-type" evidence="10">
    <location>
        <begin position="212"/>
        <end position="452"/>
    </location>
</feature>
<evidence type="ECO:0000256" key="3">
    <source>
        <dbReference type="ARBA" id="ARBA00022679"/>
    </source>
</evidence>
<keyword evidence="6" id="KW-0863">Zinc-finger</keyword>
<dbReference type="EC" id="2.3.2.31" evidence="2"/>
<dbReference type="AlphaFoldDB" id="A0AAD6ZSX0"/>
<evidence type="ECO:0000256" key="6">
    <source>
        <dbReference type="ARBA" id="ARBA00022771"/>
    </source>
</evidence>
<dbReference type="Pfam" id="PF01485">
    <property type="entry name" value="IBR"/>
    <property type="match status" value="2"/>
</dbReference>
<dbReference type="SMART" id="SM00647">
    <property type="entry name" value="IBR"/>
    <property type="match status" value="2"/>
</dbReference>
<evidence type="ECO:0000256" key="8">
    <source>
        <dbReference type="ARBA" id="ARBA00022833"/>
    </source>
</evidence>
<dbReference type="InterPro" id="IPR044066">
    <property type="entry name" value="TRIAD_supradom"/>
</dbReference>
<keyword evidence="4" id="KW-0479">Metal-binding</keyword>
<dbReference type="PROSITE" id="PS51873">
    <property type="entry name" value="TRIAD"/>
    <property type="match status" value="1"/>
</dbReference>
<evidence type="ECO:0000256" key="5">
    <source>
        <dbReference type="ARBA" id="ARBA00022737"/>
    </source>
</evidence>
<dbReference type="CDD" id="cd22582">
    <property type="entry name" value="BRcat_RBR_unk"/>
    <property type="match status" value="1"/>
</dbReference>
<evidence type="ECO:0000256" key="7">
    <source>
        <dbReference type="ARBA" id="ARBA00022786"/>
    </source>
</evidence>
<comment type="catalytic activity">
    <reaction evidence="1">
        <text>[E2 ubiquitin-conjugating enzyme]-S-ubiquitinyl-L-cysteine + [acceptor protein]-L-lysine = [E2 ubiquitin-conjugating enzyme]-L-cysteine + [acceptor protein]-N(6)-ubiquitinyl-L-lysine.</text>
        <dbReference type="EC" id="2.3.2.31"/>
    </reaction>
</comment>
<proteinExistence type="predicted"/>
<dbReference type="SUPFAM" id="SSF57850">
    <property type="entry name" value="RING/U-box"/>
    <property type="match status" value="3"/>
</dbReference>
<organism evidence="11 12">
    <name type="scientific">Mycena albidolilacea</name>
    <dbReference type="NCBI Taxonomy" id="1033008"/>
    <lineage>
        <taxon>Eukaryota</taxon>
        <taxon>Fungi</taxon>
        <taxon>Dikarya</taxon>
        <taxon>Basidiomycota</taxon>
        <taxon>Agaricomycotina</taxon>
        <taxon>Agaricomycetes</taxon>
        <taxon>Agaricomycetidae</taxon>
        <taxon>Agaricales</taxon>
        <taxon>Marasmiineae</taxon>
        <taxon>Mycenaceae</taxon>
        <taxon>Mycena</taxon>
    </lineage>
</organism>
<comment type="caution">
    <text evidence="11">The sequence shown here is derived from an EMBL/GenBank/DDBJ whole genome shotgun (WGS) entry which is preliminary data.</text>
</comment>
<reference evidence="11" key="1">
    <citation type="submission" date="2023-03" db="EMBL/GenBank/DDBJ databases">
        <title>Massive genome expansion in bonnet fungi (Mycena s.s.) driven by repeated elements and novel gene families across ecological guilds.</title>
        <authorList>
            <consortium name="Lawrence Berkeley National Laboratory"/>
            <person name="Harder C.B."/>
            <person name="Miyauchi S."/>
            <person name="Viragh M."/>
            <person name="Kuo A."/>
            <person name="Thoen E."/>
            <person name="Andreopoulos B."/>
            <person name="Lu D."/>
            <person name="Skrede I."/>
            <person name="Drula E."/>
            <person name="Henrissat B."/>
            <person name="Morin E."/>
            <person name="Kohler A."/>
            <person name="Barry K."/>
            <person name="LaButti K."/>
            <person name="Morin E."/>
            <person name="Salamov A."/>
            <person name="Lipzen A."/>
            <person name="Mereny Z."/>
            <person name="Hegedus B."/>
            <person name="Baldrian P."/>
            <person name="Stursova M."/>
            <person name="Weitz H."/>
            <person name="Taylor A."/>
            <person name="Grigoriev I.V."/>
            <person name="Nagy L.G."/>
            <person name="Martin F."/>
            <person name="Kauserud H."/>
        </authorList>
    </citation>
    <scope>NUCLEOTIDE SEQUENCE</scope>
    <source>
        <strain evidence="11">CBHHK002</strain>
    </source>
</reference>
<dbReference type="GO" id="GO:0016567">
    <property type="term" value="P:protein ubiquitination"/>
    <property type="evidence" value="ECO:0007669"/>
    <property type="project" value="InterPro"/>
</dbReference>
<evidence type="ECO:0000259" key="10">
    <source>
        <dbReference type="PROSITE" id="PS51873"/>
    </source>
</evidence>
<keyword evidence="3" id="KW-0808">Transferase</keyword>
<feature type="compositionally biased region" description="Basic and acidic residues" evidence="9">
    <location>
        <begin position="152"/>
        <end position="168"/>
    </location>
</feature>
<feature type="region of interest" description="Disordered" evidence="9">
    <location>
        <begin position="151"/>
        <end position="172"/>
    </location>
</feature>
<keyword evidence="12" id="KW-1185">Reference proteome</keyword>
<dbReference type="EMBL" id="JARIHO010000031">
    <property type="protein sequence ID" value="KAJ7336253.1"/>
    <property type="molecule type" value="Genomic_DNA"/>
</dbReference>
<name>A0AAD6ZSX0_9AGAR</name>
<dbReference type="PANTHER" id="PTHR11685">
    <property type="entry name" value="RBR FAMILY RING FINGER AND IBR DOMAIN-CONTAINING"/>
    <property type="match status" value="1"/>
</dbReference>
<gene>
    <name evidence="11" type="ORF">DFH08DRAFT_284990</name>
</gene>
<dbReference type="Proteomes" id="UP001218218">
    <property type="component" value="Unassembled WGS sequence"/>
</dbReference>
<sequence>MSCEDEVLSEILIAQLLEEDLRLLGSAKEAERLQLDQVFAVSARATGRIPKFSAKTGVSTTQDDEDLALVLLAENARVSSDAAFAQRVQASTIADVHYAQKVAAAEKKMMLDAEFARRLQAVDDEGQDTDQVKDAESLLGRDAVERIMASDLNEKGKGKFESNSHSEEPVNNLGKWKRWETEEEHRNTKRLRMMPEDVKIKQEDMEGTIAAPYATCGICMDAFQPTYSPYTASLSANSSSRLQFGLRLPCPQQHAYCVGCLTSYIESKLDPDGNGSGNSGIIVFPIRCPECPITDFMDGIADEIAARVLGPEKMVLWDHQKLLNSIPHLYCPNPKCSAIFQTPEDTENPQAECPSCQLLLCVACRIAWHNDISCEQYQALPPDERSPEDRLLHELASAKNWRRCPNCSSLVELISGCNHMTCRCGTHFCFKCGSLATTKGMCTREPPCSLWDEEMLLEERERERERVAIIVPFVLPPPAYNPAPVYNPPPAPYIPQINYRIAGSLDWMDNPDVVCSRHPFTTNMISNLVCGYCNVRLNSLADLRFHLSRVRHHPVFSCCGRFFRRVQDYERHIDTYAARFNGAHVHQMRRD</sequence>
<dbReference type="InterPro" id="IPR002867">
    <property type="entry name" value="IBR_dom"/>
</dbReference>